<dbReference type="InterPro" id="IPR003115">
    <property type="entry name" value="ParB_N"/>
</dbReference>
<dbReference type="InterPro" id="IPR050336">
    <property type="entry name" value="Chromosome_partition/occlusion"/>
</dbReference>
<dbReference type="SMART" id="SM00470">
    <property type="entry name" value="ParB"/>
    <property type="match status" value="1"/>
</dbReference>
<feature type="domain" description="ParB-like N-terminal" evidence="1">
    <location>
        <begin position="19"/>
        <end position="113"/>
    </location>
</feature>
<proteinExistence type="predicted"/>
<dbReference type="SUPFAM" id="SSF110849">
    <property type="entry name" value="ParB/Sulfiredoxin"/>
    <property type="match status" value="1"/>
</dbReference>
<dbReference type="InterPro" id="IPR011111">
    <property type="entry name" value="Plasmid_RepB"/>
</dbReference>
<accession>A0A1S7LJI6</accession>
<dbReference type="EMBL" id="LO017727">
    <property type="protein sequence ID" value="CRH06001.1"/>
    <property type="molecule type" value="Genomic_DNA"/>
</dbReference>
<dbReference type="PANTHER" id="PTHR33375">
    <property type="entry name" value="CHROMOSOME-PARTITIONING PROTEIN PARB-RELATED"/>
    <property type="match status" value="1"/>
</dbReference>
<dbReference type="EMBL" id="LO017727">
    <property type="protein sequence ID" value="CRH05967.1"/>
    <property type="molecule type" value="Genomic_DNA"/>
</dbReference>
<dbReference type="CDD" id="cd16387">
    <property type="entry name" value="ParB_N_Srx"/>
    <property type="match status" value="1"/>
</dbReference>
<dbReference type="Pfam" id="PF02195">
    <property type="entry name" value="ParB_N"/>
    <property type="match status" value="1"/>
</dbReference>
<dbReference type="Pfam" id="PF07506">
    <property type="entry name" value="RepB"/>
    <property type="match status" value="1"/>
</dbReference>
<dbReference type="InterPro" id="IPR036086">
    <property type="entry name" value="ParB/Sulfiredoxin_sf"/>
</dbReference>
<name>A0A1S7LJI6_MAGMO</name>
<evidence type="ECO:0000259" key="1">
    <source>
        <dbReference type="SMART" id="SM00470"/>
    </source>
</evidence>
<evidence type="ECO:0000313" key="2">
    <source>
        <dbReference type="EMBL" id="CRH05967.1"/>
    </source>
</evidence>
<dbReference type="GO" id="GO:0005694">
    <property type="term" value="C:chromosome"/>
    <property type="evidence" value="ECO:0007669"/>
    <property type="project" value="TreeGrafter"/>
</dbReference>
<organism evidence="3">
    <name type="scientific">Magnetococcus massalia (strain MO-1)</name>
    <dbReference type="NCBI Taxonomy" id="451514"/>
    <lineage>
        <taxon>Bacteria</taxon>
        <taxon>Pseudomonadati</taxon>
        <taxon>Pseudomonadota</taxon>
        <taxon>Magnetococcia</taxon>
        <taxon>Magnetococcales</taxon>
        <taxon>Magnetococcaceae</taxon>
        <taxon>Magnetococcus</taxon>
    </lineage>
</organism>
<evidence type="ECO:0000313" key="3">
    <source>
        <dbReference type="EMBL" id="CRH06001.1"/>
    </source>
</evidence>
<dbReference type="Gene3D" id="1.10.10.2830">
    <property type="match status" value="1"/>
</dbReference>
<gene>
    <name evidence="2" type="ORF">MAGMO_1790</name>
    <name evidence="3" type="ORF">MAGMO_1825</name>
</gene>
<sequence length="240" mass="27572">MIIMRKKRKIRPGFEFKGTKIPINRLVPTKTLPTTVLQSAKYKQTEISIREIGIIEPPIVFREQDDQGNYLLLDGHMRVQILENMGHSDVFCLIAKDDESYTYNKMVNRINNIQEHHMIRKALDRGVSEEDLARHLGVNVQSIKNKKNLLKGICKEVVEMFQKRDIPISTFAILRRFIPFRQMQVAEVMIGANNFSEGFAQALFAATPQEQRAEEATAKKSFQPISLLSSLLPLKMSYPI</sequence>
<protein>
    <submittedName>
        <fullName evidence="3">RepB plasmid partition</fullName>
    </submittedName>
</protein>
<dbReference type="SUPFAM" id="SSF109709">
    <property type="entry name" value="KorB DNA-binding domain-like"/>
    <property type="match status" value="1"/>
</dbReference>
<dbReference type="GO" id="GO:0007059">
    <property type="term" value="P:chromosome segregation"/>
    <property type="evidence" value="ECO:0007669"/>
    <property type="project" value="TreeGrafter"/>
</dbReference>
<reference evidence="3" key="1">
    <citation type="submission" date="2015-04" db="EMBL/GenBank/DDBJ databases">
        <authorList>
            <person name="Syromyatnikov M.Y."/>
            <person name="Popov V.N."/>
        </authorList>
    </citation>
    <scope>NUCLEOTIDE SEQUENCE</scope>
    <source>
        <strain evidence="3">MO-1</strain>
    </source>
</reference>
<dbReference type="Gene3D" id="3.90.1530.30">
    <property type="match status" value="1"/>
</dbReference>
<dbReference type="AlphaFoldDB" id="A0A1S7LJI6"/>
<dbReference type="PANTHER" id="PTHR33375:SF1">
    <property type="entry name" value="CHROMOSOME-PARTITIONING PROTEIN PARB-RELATED"/>
    <property type="match status" value="1"/>
</dbReference>